<evidence type="ECO:0000259" key="7">
    <source>
        <dbReference type="Pfam" id="PF14905"/>
    </source>
</evidence>
<dbReference type="InterPro" id="IPR008969">
    <property type="entry name" value="CarboxyPept-like_regulatory"/>
</dbReference>
<dbReference type="InterPro" id="IPR041700">
    <property type="entry name" value="OMP_b-brl_3"/>
</dbReference>
<evidence type="ECO:0000256" key="3">
    <source>
        <dbReference type="ARBA" id="ARBA00023237"/>
    </source>
</evidence>
<dbReference type="GO" id="GO:0009279">
    <property type="term" value="C:cell outer membrane"/>
    <property type="evidence" value="ECO:0007669"/>
    <property type="project" value="UniProtKB-SubCell"/>
</dbReference>
<dbReference type="AlphaFoldDB" id="A0A271IZ58"/>
<evidence type="ECO:0008006" key="10">
    <source>
        <dbReference type="Google" id="ProtNLM"/>
    </source>
</evidence>
<feature type="signal peptide" evidence="5">
    <location>
        <begin position="1"/>
        <end position="20"/>
    </location>
</feature>
<dbReference type="Pfam" id="PF07715">
    <property type="entry name" value="Plug"/>
    <property type="match status" value="1"/>
</dbReference>
<reference evidence="8 9" key="1">
    <citation type="submission" date="2016-11" db="EMBL/GenBank/DDBJ databases">
        <title>Study of marine rhodopsin-containing bacteria.</title>
        <authorList>
            <person name="Yoshizawa S."/>
            <person name="Kumagai Y."/>
            <person name="Kogure K."/>
        </authorList>
    </citation>
    <scope>NUCLEOTIDE SEQUENCE [LARGE SCALE GENOMIC DNA]</scope>
    <source>
        <strain evidence="8 9">SAORIC-28</strain>
    </source>
</reference>
<dbReference type="InterPro" id="IPR012910">
    <property type="entry name" value="Plug_dom"/>
</dbReference>
<keyword evidence="9" id="KW-1185">Reference proteome</keyword>
<keyword evidence="2" id="KW-0472">Membrane</keyword>
<feature type="compositionally biased region" description="Gly residues" evidence="4">
    <location>
        <begin position="834"/>
        <end position="844"/>
    </location>
</feature>
<feature type="domain" description="Outer membrane protein beta-barrel" evidence="7">
    <location>
        <begin position="416"/>
        <end position="817"/>
    </location>
</feature>
<dbReference type="Pfam" id="PF13620">
    <property type="entry name" value="CarboxypepD_reg"/>
    <property type="match status" value="1"/>
</dbReference>
<evidence type="ECO:0000256" key="5">
    <source>
        <dbReference type="SAM" id="SignalP"/>
    </source>
</evidence>
<gene>
    <name evidence="8" type="ORF">BSZ37_08645</name>
</gene>
<evidence type="ECO:0000256" key="2">
    <source>
        <dbReference type="ARBA" id="ARBA00023136"/>
    </source>
</evidence>
<protein>
    <recommendedName>
        <fullName evidence="10">Outer membrane protein beta-barrel domain-containing protein</fullName>
    </recommendedName>
</protein>
<dbReference type="InterPro" id="IPR036942">
    <property type="entry name" value="Beta-barrel_TonB_sf"/>
</dbReference>
<evidence type="ECO:0000256" key="4">
    <source>
        <dbReference type="SAM" id="MobiDB-lite"/>
    </source>
</evidence>
<organism evidence="8 9">
    <name type="scientific">Rubrivirga marina</name>
    <dbReference type="NCBI Taxonomy" id="1196024"/>
    <lineage>
        <taxon>Bacteria</taxon>
        <taxon>Pseudomonadati</taxon>
        <taxon>Rhodothermota</taxon>
        <taxon>Rhodothermia</taxon>
        <taxon>Rhodothermales</taxon>
        <taxon>Rubricoccaceae</taxon>
        <taxon>Rubrivirga</taxon>
    </lineage>
</organism>
<dbReference type="Gene3D" id="2.40.170.20">
    <property type="entry name" value="TonB-dependent receptor, beta-barrel domain"/>
    <property type="match status" value="1"/>
</dbReference>
<feature type="domain" description="TonB-dependent receptor plug" evidence="6">
    <location>
        <begin position="135"/>
        <end position="228"/>
    </location>
</feature>
<keyword evidence="5" id="KW-0732">Signal</keyword>
<dbReference type="SUPFAM" id="SSF49464">
    <property type="entry name" value="Carboxypeptidase regulatory domain-like"/>
    <property type="match status" value="1"/>
</dbReference>
<evidence type="ECO:0000256" key="1">
    <source>
        <dbReference type="ARBA" id="ARBA00004442"/>
    </source>
</evidence>
<comment type="caution">
    <text evidence="8">The sequence shown here is derived from an EMBL/GenBank/DDBJ whole genome shotgun (WGS) entry which is preliminary data.</text>
</comment>
<keyword evidence="3" id="KW-0998">Cell outer membrane</keyword>
<dbReference type="Pfam" id="PF14905">
    <property type="entry name" value="OMP_b-brl_3"/>
    <property type="match status" value="1"/>
</dbReference>
<comment type="subcellular location">
    <subcellularLocation>
        <location evidence="1">Cell outer membrane</location>
    </subcellularLocation>
</comment>
<feature type="chain" id="PRO_5012040798" description="Outer membrane protein beta-barrel domain-containing protein" evidence="5">
    <location>
        <begin position="21"/>
        <end position="844"/>
    </location>
</feature>
<evidence type="ECO:0000259" key="6">
    <source>
        <dbReference type="Pfam" id="PF07715"/>
    </source>
</evidence>
<feature type="region of interest" description="Disordered" evidence="4">
    <location>
        <begin position="819"/>
        <end position="844"/>
    </location>
</feature>
<evidence type="ECO:0000313" key="8">
    <source>
        <dbReference type="EMBL" id="PAP76503.1"/>
    </source>
</evidence>
<dbReference type="Gene3D" id="2.170.130.10">
    <property type="entry name" value="TonB-dependent receptor, plug domain"/>
    <property type="match status" value="1"/>
</dbReference>
<sequence length="844" mass="90640">MSLRYPPLLLALLIAAPAFAQPGARPQGAVTATIVDDATGAPLPQATLALYALPDTSFATGGAADVDGAVSIDPVRPGRYVARVSFIGYDMRPLEAFEVAAGAPTALGEVRLSEGAEVLGEAEVTARREFVEQQADRTVYNVQEQAVTAGGSAIETLQTLPSLEVDTDGNISLRGNQNVVIQIDGRPVPVRGAFLAALLRQIPAEKVERVEVIPNPSAKYEPDGMGGIINIVLVEGTDRGLSGGLTFGGGTELSGQLGANLSYQSGAWDTNLQYGYRYGERQTTFTTETRELDGAFAVYQLGDSGNDESSHFLNGSATYDLGESTTLTAEGSFGFRDGTTNGLTTFERTIGGGSPVETFRDIDNDSDGLNGDAALVFRRRFENAMDSGGGAGGDAGGGRMRMGGFGGSRGGGGAQSDHELAIETRYTHFENGGLGLFLDLATDDVLTGVQSQTTDQINDEASFQVDYTRPVGPLKLELGTKASAEWVASDSEFLSGDTRDDLEIDPNQTNAFDYDRQIVAAYVQGARPLGPFQAQVGLRAEYAQRNFDLLTELPEEANPFIDPDAETSLSYTSLFPSAFLTYALEPGTLVKGSYSRRIQRPQTFFLNPFPDLSDTTFVRTGNPGLRPEYTDSYELTLQYKFFATLTPFYRRTTDSITRRVSTDPETGVGLFTIANLDTETNYGADLTFFGQFGPLRGFVSGSVYQAVLADATPGTDEVSALSHNARASLQWEVRDGTNLQGFVFYNGAQPSVDGERKAFAFSTIGLNQRITESIQLAARVNDPFGLAKFEFETNDGRVFRDTSFDPAIRQASFTLTYTFGSNQNRPQQPQQPQQGGGMDDGFGI</sequence>
<accession>A0A271IZ58</accession>
<dbReference type="EMBL" id="MQWD01000001">
    <property type="protein sequence ID" value="PAP76503.1"/>
    <property type="molecule type" value="Genomic_DNA"/>
</dbReference>
<dbReference type="InterPro" id="IPR037066">
    <property type="entry name" value="Plug_dom_sf"/>
</dbReference>
<dbReference type="Proteomes" id="UP000216339">
    <property type="component" value="Unassembled WGS sequence"/>
</dbReference>
<proteinExistence type="predicted"/>
<dbReference type="SUPFAM" id="SSF56935">
    <property type="entry name" value="Porins"/>
    <property type="match status" value="1"/>
</dbReference>
<dbReference type="PANTHER" id="PTHR40980">
    <property type="entry name" value="PLUG DOMAIN-CONTAINING PROTEIN"/>
    <property type="match status" value="1"/>
</dbReference>
<dbReference type="OrthoDB" id="905812at2"/>
<dbReference type="RefSeq" id="WP_095510160.1">
    <property type="nucleotide sequence ID" value="NZ_MQWD01000001.1"/>
</dbReference>
<dbReference type="PANTHER" id="PTHR40980:SF4">
    <property type="entry name" value="TONB-DEPENDENT RECEPTOR-LIKE BETA-BARREL DOMAIN-CONTAINING PROTEIN"/>
    <property type="match status" value="1"/>
</dbReference>
<evidence type="ECO:0000313" key="9">
    <source>
        <dbReference type="Proteomes" id="UP000216339"/>
    </source>
</evidence>
<name>A0A271IZ58_9BACT</name>